<keyword evidence="4" id="KW-0560">Oxidoreductase</keyword>
<dbReference type="RefSeq" id="XP_060295795.1">
    <property type="nucleotide sequence ID" value="XM_060437695.1"/>
</dbReference>
<dbReference type="InterPro" id="IPR023753">
    <property type="entry name" value="FAD/NAD-binding_dom"/>
</dbReference>
<dbReference type="GO" id="GO:0005739">
    <property type="term" value="C:mitochondrion"/>
    <property type="evidence" value="ECO:0007669"/>
    <property type="project" value="TreeGrafter"/>
</dbReference>
<feature type="non-terminal residue" evidence="7">
    <location>
        <position position="1"/>
    </location>
</feature>
<keyword evidence="2" id="KW-0285">Flavoprotein</keyword>
<proteinExistence type="inferred from homology"/>
<evidence type="ECO:0000256" key="2">
    <source>
        <dbReference type="ARBA" id="ARBA00022630"/>
    </source>
</evidence>
<keyword evidence="5" id="KW-0520">NAD</keyword>
<keyword evidence="3" id="KW-0274">FAD</keyword>
<dbReference type="InterPro" id="IPR045024">
    <property type="entry name" value="NDH-2"/>
</dbReference>
<dbReference type="AlphaFoldDB" id="A0AA40AJI6"/>
<comment type="caution">
    <text evidence="7">The sequence shown here is derived from an EMBL/GenBank/DDBJ whole genome shotgun (WGS) entry which is preliminary data.</text>
</comment>
<dbReference type="GO" id="GO:0003954">
    <property type="term" value="F:NADH dehydrogenase activity"/>
    <property type="evidence" value="ECO:0007669"/>
    <property type="project" value="InterPro"/>
</dbReference>
<comment type="similarity">
    <text evidence="1">Belongs to the NADH dehydrogenase family.</text>
</comment>
<evidence type="ECO:0000256" key="1">
    <source>
        <dbReference type="ARBA" id="ARBA00005272"/>
    </source>
</evidence>
<dbReference type="EMBL" id="JAUIRO010000004">
    <property type="protein sequence ID" value="KAK0717002.1"/>
    <property type="molecule type" value="Genomic_DNA"/>
</dbReference>
<dbReference type="Gene3D" id="3.50.50.100">
    <property type="match status" value="1"/>
</dbReference>
<evidence type="ECO:0000256" key="4">
    <source>
        <dbReference type="ARBA" id="ARBA00023002"/>
    </source>
</evidence>
<organism evidence="7 8">
    <name type="scientific">Lasiosphaeria miniovina</name>
    <dbReference type="NCBI Taxonomy" id="1954250"/>
    <lineage>
        <taxon>Eukaryota</taxon>
        <taxon>Fungi</taxon>
        <taxon>Dikarya</taxon>
        <taxon>Ascomycota</taxon>
        <taxon>Pezizomycotina</taxon>
        <taxon>Sordariomycetes</taxon>
        <taxon>Sordariomycetidae</taxon>
        <taxon>Sordariales</taxon>
        <taxon>Lasiosphaeriaceae</taxon>
        <taxon>Lasiosphaeria</taxon>
    </lineage>
</organism>
<evidence type="ECO:0000259" key="6">
    <source>
        <dbReference type="Pfam" id="PF07992"/>
    </source>
</evidence>
<reference evidence="7" key="1">
    <citation type="submission" date="2023-06" db="EMBL/GenBank/DDBJ databases">
        <title>Genome-scale phylogeny and comparative genomics of the fungal order Sordariales.</title>
        <authorList>
            <consortium name="Lawrence Berkeley National Laboratory"/>
            <person name="Hensen N."/>
            <person name="Bonometti L."/>
            <person name="Westerberg I."/>
            <person name="Brannstrom I.O."/>
            <person name="Guillou S."/>
            <person name="Cros-Aarteil S."/>
            <person name="Calhoun S."/>
            <person name="Haridas S."/>
            <person name="Kuo A."/>
            <person name="Mondo S."/>
            <person name="Pangilinan J."/>
            <person name="Riley R."/>
            <person name="LaButti K."/>
            <person name="Andreopoulos B."/>
            <person name="Lipzen A."/>
            <person name="Chen C."/>
            <person name="Yanf M."/>
            <person name="Daum C."/>
            <person name="Ng V."/>
            <person name="Clum A."/>
            <person name="Steindorff A."/>
            <person name="Ohm R."/>
            <person name="Martin F."/>
            <person name="Silar P."/>
            <person name="Natvig D."/>
            <person name="Lalanne C."/>
            <person name="Gautier V."/>
            <person name="Ament-velasquez S.L."/>
            <person name="Kruys A."/>
            <person name="Hutchinson M.I."/>
            <person name="Powell A.J."/>
            <person name="Barry K."/>
            <person name="Miller A.N."/>
            <person name="Grigoriev I.V."/>
            <person name="Debuchy R."/>
            <person name="Gladieux P."/>
            <person name="Thoren M.H."/>
            <person name="Johannesson H."/>
        </authorList>
    </citation>
    <scope>NUCLEOTIDE SEQUENCE</scope>
    <source>
        <strain evidence="7">SMH2392-1A</strain>
    </source>
</reference>
<dbReference type="SUPFAM" id="SSF51905">
    <property type="entry name" value="FAD/NAD(P)-binding domain"/>
    <property type="match status" value="1"/>
</dbReference>
<sequence>GGPTGIEFAAELHDLIYDGLARLYPDLLRFVRITVYDVTPKVLPMFGQALVKYAMDTFARHGIDVRTEHHLERLRPADEDLGNRHGALRIKVQELGDDEVGAGLVF</sequence>
<gene>
    <name evidence="7" type="ORF">B0T26DRAFT_645222</name>
</gene>
<name>A0AA40AJI6_9PEZI</name>
<dbReference type="PANTHER" id="PTHR43706:SF17">
    <property type="entry name" value="NADH DEHYDROGENASE (EUROFUNG)"/>
    <property type="match status" value="1"/>
</dbReference>
<evidence type="ECO:0000256" key="3">
    <source>
        <dbReference type="ARBA" id="ARBA00022827"/>
    </source>
</evidence>
<dbReference type="Proteomes" id="UP001172101">
    <property type="component" value="Unassembled WGS sequence"/>
</dbReference>
<protein>
    <recommendedName>
        <fullName evidence="6">FAD/NAD(P)-binding domain-containing protein</fullName>
    </recommendedName>
</protein>
<feature type="domain" description="FAD/NAD(P)-binding" evidence="6">
    <location>
        <begin position="1"/>
        <end position="79"/>
    </location>
</feature>
<accession>A0AA40AJI6</accession>
<dbReference type="PANTHER" id="PTHR43706">
    <property type="entry name" value="NADH DEHYDROGENASE"/>
    <property type="match status" value="1"/>
</dbReference>
<dbReference type="InterPro" id="IPR036188">
    <property type="entry name" value="FAD/NAD-bd_sf"/>
</dbReference>
<dbReference type="GeneID" id="85320965"/>
<evidence type="ECO:0000256" key="5">
    <source>
        <dbReference type="ARBA" id="ARBA00023027"/>
    </source>
</evidence>
<keyword evidence="8" id="KW-1185">Reference proteome</keyword>
<dbReference type="Pfam" id="PF07992">
    <property type="entry name" value="Pyr_redox_2"/>
    <property type="match status" value="1"/>
</dbReference>
<evidence type="ECO:0000313" key="7">
    <source>
        <dbReference type="EMBL" id="KAK0717002.1"/>
    </source>
</evidence>
<evidence type="ECO:0000313" key="8">
    <source>
        <dbReference type="Proteomes" id="UP001172101"/>
    </source>
</evidence>